<feature type="region of interest" description="Disordered" evidence="1">
    <location>
        <begin position="45"/>
        <end position="67"/>
    </location>
</feature>
<keyword evidence="3" id="KW-1185">Reference proteome</keyword>
<evidence type="ECO:0000256" key="1">
    <source>
        <dbReference type="SAM" id="MobiDB-lite"/>
    </source>
</evidence>
<dbReference type="EMBL" id="AGQV01000006">
    <property type="protein sequence ID" value="EHH67715.1"/>
    <property type="molecule type" value="Genomic_DNA"/>
</dbReference>
<dbReference type="RefSeq" id="WP_008852082.1">
    <property type="nucleotide sequence ID" value="NZ_AGQV01000006.1"/>
</dbReference>
<comment type="caution">
    <text evidence="2">The sequence shown here is derived from an EMBL/GenBank/DDBJ whole genome shotgun (WGS) entry which is preliminary data.</text>
</comment>
<dbReference type="Proteomes" id="UP000004949">
    <property type="component" value="Unassembled WGS sequence"/>
</dbReference>
<dbReference type="PATRIC" id="fig|1088869.3.peg.1929"/>
<evidence type="ECO:0000313" key="2">
    <source>
        <dbReference type="EMBL" id="EHH67715.1"/>
    </source>
</evidence>
<organism evidence="2 3">
    <name type="scientific">Gluconobacter morbifer G707</name>
    <dbReference type="NCBI Taxonomy" id="1088869"/>
    <lineage>
        <taxon>Bacteria</taxon>
        <taxon>Pseudomonadati</taxon>
        <taxon>Pseudomonadota</taxon>
        <taxon>Alphaproteobacteria</taxon>
        <taxon>Acetobacterales</taxon>
        <taxon>Acetobacteraceae</taxon>
        <taxon>Gluconobacter</taxon>
    </lineage>
</organism>
<sequence length="67" mass="7321">MKKKMKKDRSLSNRFAHLNSGLISDVEASQAQKSSGVARRMLATHQKLYADHAPGSPKQALTKSGRA</sequence>
<protein>
    <submittedName>
        <fullName evidence="2">Uncharacterized protein</fullName>
    </submittedName>
</protein>
<accession>G6XKB9</accession>
<gene>
    <name evidence="2" type="ORF">GMO_19350</name>
</gene>
<evidence type="ECO:0000313" key="3">
    <source>
        <dbReference type="Proteomes" id="UP000004949"/>
    </source>
</evidence>
<dbReference type="STRING" id="1088869.GMO_19350"/>
<proteinExistence type="predicted"/>
<name>G6XKB9_9PROT</name>
<reference evidence="2 3" key="1">
    <citation type="submission" date="2011-10" db="EMBL/GenBank/DDBJ databases">
        <title>Genome sequence of Gluconobacter morbifer G707, isolated from Drosophila gut.</title>
        <authorList>
            <person name="Lee W.-J."/>
            <person name="Kim E.-K."/>
        </authorList>
    </citation>
    <scope>NUCLEOTIDE SEQUENCE [LARGE SCALE GENOMIC DNA]</scope>
    <source>
        <strain evidence="2 3">G707</strain>
    </source>
</reference>
<dbReference type="AlphaFoldDB" id="G6XKB9"/>